<reference evidence="13 14" key="1">
    <citation type="submission" date="2020-05" db="EMBL/GenBank/DDBJ databases">
        <title>Genome Sequencing of Type Strains.</title>
        <authorList>
            <person name="Lemaire J.F."/>
            <person name="Inderbitzin P."/>
            <person name="Gregorio O.A."/>
            <person name="Collins S.B."/>
            <person name="Wespe N."/>
            <person name="Knight-Connoni V."/>
        </authorList>
    </citation>
    <scope>NUCLEOTIDE SEQUENCE [LARGE SCALE GENOMIC DNA]</scope>
    <source>
        <strain evidence="13 14">LMG 21957</strain>
    </source>
</reference>
<comment type="cofactor">
    <cofactor evidence="9">
        <name>Zn(2+)</name>
        <dbReference type="ChEBI" id="CHEBI:29105"/>
    </cofactor>
    <text evidence="9">Binds 1 zinc ion per subunit.</text>
</comment>
<evidence type="ECO:0000313" key="13">
    <source>
        <dbReference type="EMBL" id="NUU78063.1"/>
    </source>
</evidence>
<dbReference type="Gene3D" id="3.40.50.1970">
    <property type="match status" value="1"/>
</dbReference>
<dbReference type="PANTHER" id="PTHR43616:SF5">
    <property type="entry name" value="GLYCEROL DEHYDROGENASE 1"/>
    <property type="match status" value="1"/>
</dbReference>
<dbReference type="PIRSF" id="PIRSF000112">
    <property type="entry name" value="Glycerol_dehydrogenase"/>
    <property type="match status" value="1"/>
</dbReference>
<sequence length="379" mass="40269">MRKAFISPTKYVQGEDELLNLGYFVKSFGDSALLIAHPDDVQRVKAKLDATAEKFNITFVESGFRGECSRQEVARLQEIAKEKGCTCTIGLGGGKAIDAAKCVAEGEALIICPTIAATDAPTSHSAVLYTPEGSFDDYAYFKQSPSVVLVDTTVIANAPTRFLVSGMGDALSTYFEARATAKSYSRVNASLPMGSREGYTPSAVGTNAALALAKLCYEMLLTDGAKAKVASDSNVVTQALENIVETNILLSGLGFESGGLAAAHAIHNGLTVLEGTHHFFHGEKVSFGTIAQLVLENAPTEELHEVMDFCIAVGLPVSLADIGVDTITQEELLKVAEIACIPEESIHAMPFPITVPEVAAAIAAADRMGREYKARREAK</sequence>
<dbReference type="Gene3D" id="1.20.1090.10">
    <property type="entry name" value="Dehydroquinate synthase-like - alpha domain"/>
    <property type="match status" value="1"/>
</dbReference>
<organism evidence="13 14">
    <name type="scientific">Paenibacillus xylanilyticus</name>
    <dbReference type="NCBI Taxonomy" id="248903"/>
    <lineage>
        <taxon>Bacteria</taxon>
        <taxon>Bacillati</taxon>
        <taxon>Bacillota</taxon>
        <taxon>Bacilli</taxon>
        <taxon>Bacillales</taxon>
        <taxon>Paenibacillaceae</taxon>
        <taxon>Paenibacillus</taxon>
    </lineage>
</organism>
<dbReference type="GO" id="GO:0046872">
    <property type="term" value="F:metal ion binding"/>
    <property type="evidence" value="ECO:0007669"/>
    <property type="project" value="UniProtKB-KW"/>
</dbReference>
<dbReference type="SUPFAM" id="SSF56796">
    <property type="entry name" value="Dehydroquinate synthase-like"/>
    <property type="match status" value="1"/>
</dbReference>
<dbReference type="NCBIfam" id="NF006941">
    <property type="entry name" value="PRK09423.1"/>
    <property type="match status" value="1"/>
</dbReference>
<dbReference type="PROSITE" id="PS00060">
    <property type="entry name" value="ADH_IRON_2"/>
    <property type="match status" value="1"/>
</dbReference>
<dbReference type="PROSITE" id="PS00913">
    <property type="entry name" value="ADH_IRON_1"/>
    <property type="match status" value="1"/>
</dbReference>
<dbReference type="GO" id="GO:0008888">
    <property type="term" value="F:glycerol dehydrogenase (NAD+) activity"/>
    <property type="evidence" value="ECO:0007669"/>
    <property type="project" value="UniProtKB-EC"/>
</dbReference>
<feature type="binding site" evidence="9">
    <location>
        <position position="264"/>
    </location>
    <ligand>
        <name>glycerol</name>
        <dbReference type="ChEBI" id="CHEBI:17754"/>
    </ligand>
</feature>
<evidence type="ECO:0000256" key="6">
    <source>
        <dbReference type="ARBA" id="ARBA00039147"/>
    </source>
</evidence>
<feature type="binding site" evidence="10">
    <location>
        <position position="119"/>
    </location>
    <ligand>
        <name>glycerol</name>
        <dbReference type="ChEBI" id="CHEBI:17754"/>
    </ligand>
</feature>
<feature type="binding site" evidence="11">
    <location>
        <position position="129"/>
    </location>
    <ligand>
        <name>NAD(+)</name>
        <dbReference type="ChEBI" id="CHEBI:57540"/>
    </ligand>
</feature>
<gene>
    <name evidence="13" type="ORF">HP552_22905</name>
</gene>
<keyword evidence="9" id="KW-0862">Zinc</keyword>
<keyword evidence="2 9" id="KW-0479">Metal-binding</keyword>
<comment type="pathway">
    <text evidence="5">Polyol metabolism; glycerol fermentation; glycerone phosphate from glycerol (oxidative route): step 1/2.</text>
</comment>
<evidence type="ECO:0000256" key="1">
    <source>
        <dbReference type="ARBA" id="ARBA00007358"/>
    </source>
</evidence>
<evidence type="ECO:0000256" key="11">
    <source>
        <dbReference type="PIRSR" id="PIRSR000112-3"/>
    </source>
</evidence>
<comment type="catalytic activity">
    <reaction evidence="8">
        <text>glycerol + NAD(+) = dihydroxyacetone + NADH + H(+)</text>
        <dbReference type="Rhea" id="RHEA:13769"/>
        <dbReference type="ChEBI" id="CHEBI:15378"/>
        <dbReference type="ChEBI" id="CHEBI:16016"/>
        <dbReference type="ChEBI" id="CHEBI:17754"/>
        <dbReference type="ChEBI" id="CHEBI:57540"/>
        <dbReference type="ChEBI" id="CHEBI:57945"/>
        <dbReference type="EC" id="1.1.1.6"/>
    </reaction>
</comment>
<dbReference type="GO" id="GO:0005829">
    <property type="term" value="C:cytosol"/>
    <property type="evidence" value="ECO:0007669"/>
    <property type="project" value="TreeGrafter"/>
</dbReference>
<dbReference type="EMBL" id="JABMCB010000197">
    <property type="protein sequence ID" value="NUU78063.1"/>
    <property type="molecule type" value="Genomic_DNA"/>
</dbReference>
<feature type="binding site" evidence="11">
    <location>
        <begin position="94"/>
        <end position="98"/>
    </location>
    <ligand>
        <name>NAD(+)</name>
        <dbReference type="ChEBI" id="CHEBI:57540"/>
    </ligand>
</feature>
<keyword evidence="3" id="KW-0560">Oxidoreductase</keyword>
<name>A0A7Y6C0U6_9BACL</name>
<dbReference type="CDD" id="cd08170">
    <property type="entry name" value="GlyDH"/>
    <property type="match status" value="1"/>
</dbReference>
<protein>
    <recommendedName>
        <fullName evidence="7">Glycerol dehydrogenase</fullName>
        <ecNumber evidence="6">1.1.1.6</ecNumber>
    </recommendedName>
</protein>
<comment type="caution">
    <text evidence="13">The sequence shown here is derived from an EMBL/GenBank/DDBJ whole genome shotgun (WGS) entry which is preliminary data.</text>
</comment>
<evidence type="ECO:0000256" key="7">
    <source>
        <dbReference type="ARBA" id="ARBA00040132"/>
    </source>
</evidence>
<dbReference type="AlphaFoldDB" id="A0A7Y6C0U6"/>
<evidence type="ECO:0000256" key="4">
    <source>
        <dbReference type="ARBA" id="ARBA00023027"/>
    </source>
</evidence>
<dbReference type="Pfam" id="PF00465">
    <property type="entry name" value="Fe-ADH"/>
    <property type="match status" value="1"/>
</dbReference>
<evidence type="ECO:0000313" key="14">
    <source>
        <dbReference type="Proteomes" id="UP000526125"/>
    </source>
</evidence>
<dbReference type="InterPro" id="IPR018211">
    <property type="entry name" value="ADH_Fe_CS"/>
</dbReference>
<keyword evidence="4 11" id="KW-0520">NAD</keyword>
<accession>A0A7Y6C0U6</accession>
<evidence type="ECO:0000256" key="2">
    <source>
        <dbReference type="ARBA" id="ARBA00022723"/>
    </source>
</evidence>
<proteinExistence type="inferred from homology"/>
<feature type="binding site" evidence="9">
    <location>
        <position position="281"/>
    </location>
    <ligand>
        <name>glycerol</name>
        <dbReference type="ChEBI" id="CHEBI:17754"/>
    </ligand>
</feature>
<comment type="similarity">
    <text evidence="1">Belongs to the iron-containing alcohol dehydrogenase family.</text>
</comment>
<feature type="binding site" evidence="9">
    <location>
        <position position="169"/>
    </location>
    <ligand>
        <name>glycerol</name>
        <dbReference type="ChEBI" id="CHEBI:17754"/>
    </ligand>
</feature>
<evidence type="ECO:0000256" key="5">
    <source>
        <dbReference type="ARBA" id="ARBA00037918"/>
    </source>
</evidence>
<dbReference type="PANTHER" id="PTHR43616">
    <property type="entry name" value="GLYCEROL DEHYDROGENASE"/>
    <property type="match status" value="1"/>
</dbReference>
<evidence type="ECO:0000259" key="12">
    <source>
        <dbReference type="Pfam" id="PF00465"/>
    </source>
</evidence>
<dbReference type="RefSeq" id="WP_175397705.1">
    <property type="nucleotide sequence ID" value="NZ_JABMCB010000197.1"/>
</dbReference>
<keyword evidence="14" id="KW-1185">Reference proteome</keyword>
<dbReference type="InterPro" id="IPR016205">
    <property type="entry name" value="Glycerol_DH"/>
</dbReference>
<feature type="domain" description="Alcohol dehydrogenase iron-type/glycerol dehydrogenase GldA" evidence="12">
    <location>
        <begin position="8"/>
        <end position="152"/>
    </location>
</feature>
<evidence type="ECO:0000256" key="10">
    <source>
        <dbReference type="PIRSR" id="PIRSR000112-2"/>
    </source>
</evidence>
<evidence type="ECO:0000256" key="3">
    <source>
        <dbReference type="ARBA" id="ARBA00023002"/>
    </source>
</evidence>
<dbReference type="EC" id="1.1.1.6" evidence="6"/>
<feature type="binding site" evidence="11">
    <location>
        <position position="123"/>
    </location>
    <ligand>
        <name>NAD(+)</name>
        <dbReference type="ChEBI" id="CHEBI:57540"/>
    </ligand>
</feature>
<dbReference type="Proteomes" id="UP000526125">
    <property type="component" value="Unassembled WGS sequence"/>
</dbReference>
<evidence type="ECO:0000256" key="8">
    <source>
        <dbReference type="ARBA" id="ARBA00049006"/>
    </source>
</evidence>
<evidence type="ECO:0000256" key="9">
    <source>
        <dbReference type="PIRSR" id="PIRSR000112-1"/>
    </source>
</evidence>
<dbReference type="InterPro" id="IPR001670">
    <property type="entry name" value="ADH_Fe/GldA"/>
</dbReference>